<organism evidence="2 3">
    <name type="scientific">Polymorphum gilvum (strain LMG 25793 / CGMCC 1.9160 / SL003B-26A1)</name>
    <dbReference type="NCBI Taxonomy" id="991905"/>
    <lineage>
        <taxon>Bacteria</taxon>
        <taxon>Pseudomonadati</taxon>
        <taxon>Pseudomonadota</taxon>
        <taxon>Alphaproteobacteria</taxon>
        <taxon>Rhodobacterales</taxon>
        <taxon>Paracoccaceae</taxon>
        <taxon>Polymorphum</taxon>
    </lineage>
</organism>
<evidence type="ECO:0000259" key="1">
    <source>
        <dbReference type="Pfam" id="PF01636"/>
    </source>
</evidence>
<dbReference type="Proteomes" id="UP000008130">
    <property type="component" value="Chromosome"/>
</dbReference>
<dbReference type="Gene3D" id="3.90.1200.10">
    <property type="match status" value="1"/>
</dbReference>
<dbReference type="Pfam" id="PF01636">
    <property type="entry name" value="APH"/>
    <property type="match status" value="1"/>
</dbReference>
<keyword evidence="2" id="KW-0808">Transferase</keyword>
<name>F2J0K3_POLGS</name>
<dbReference type="eggNOG" id="COG0510">
    <property type="taxonomic scope" value="Bacteria"/>
</dbReference>
<protein>
    <submittedName>
        <fullName evidence="2">Phosphotransferase enzyme family, putative</fullName>
    </submittedName>
</protein>
<dbReference type="HOGENOM" id="CLU_055115_1_1_5"/>
<dbReference type="AlphaFoldDB" id="F2J0K3"/>
<dbReference type="Gene3D" id="3.30.200.20">
    <property type="entry name" value="Phosphorylase Kinase, domain 1"/>
    <property type="match status" value="1"/>
</dbReference>
<proteinExistence type="predicted"/>
<dbReference type="CDD" id="cd05151">
    <property type="entry name" value="ChoK-like"/>
    <property type="match status" value="1"/>
</dbReference>
<keyword evidence="3" id="KW-1185">Reference proteome</keyword>
<evidence type="ECO:0000313" key="2">
    <source>
        <dbReference type="EMBL" id="ADZ69671.1"/>
    </source>
</evidence>
<dbReference type="EMBL" id="CP002568">
    <property type="protein sequence ID" value="ADZ69671.1"/>
    <property type="molecule type" value="Genomic_DNA"/>
</dbReference>
<gene>
    <name evidence="2" type="ordered locus">SL003B_1242</name>
</gene>
<dbReference type="SUPFAM" id="SSF56112">
    <property type="entry name" value="Protein kinase-like (PK-like)"/>
    <property type="match status" value="1"/>
</dbReference>
<dbReference type="KEGG" id="pgv:SL003B_1242"/>
<sequence>MKTRYDDVLSLCAEPAVRAALGAVADIEPLAGLSNRVFRLTAAKGRFILRVERPENAGRIDRQAELHNARIAEACGIGAAVVHADPGRGVMLVRAVEAATPLAERPREARAADAARLGTAIGRLHGATVPFRGRFGPREILRRLASEVGRHAALPAGAGLLIARMEGLARSMECGAGRTVPSHGDLVAGNVLVAAGRIVLIDWEYSAMADPAWDLAYAALECGLDGGAERAMLATYAAAAGWVPAADRLAGFKALCATISALWALDQEAAGNPATDFGAYARLRFESADRFAAGLPEVWPTDAE</sequence>
<dbReference type="OrthoDB" id="179763at2"/>
<feature type="domain" description="Aminoglycoside phosphotransferase" evidence="1">
    <location>
        <begin position="27"/>
        <end position="248"/>
    </location>
</feature>
<dbReference type="GO" id="GO:0016740">
    <property type="term" value="F:transferase activity"/>
    <property type="evidence" value="ECO:0007669"/>
    <property type="project" value="UniProtKB-KW"/>
</dbReference>
<dbReference type="InterPro" id="IPR002575">
    <property type="entry name" value="Aminoglycoside_PTrfase"/>
</dbReference>
<dbReference type="InterPro" id="IPR011009">
    <property type="entry name" value="Kinase-like_dom_sf"/>
</dbReference>
<evidence type="ECO:0000313" key="3">
    <source>
        <dbReference type="Proteomes" id="UP000008130"/>
    </source>
</evidence>
<accession>F2J0K3</accession>
<reference evidence="2 3" key="1">
    <citation type="journal article" date="2011" name="J. Bacteriol.">
        <title>Complete genome sequence of Polymorphum gilvum SL003B-26A1T, a crude oil-degrading bacterium from oil-polluted saline soil.</title>
        <authorList>
            <person name="Li S.G."/>
            <person name="Tang Y.Q."/>
            <person name="Nie Y."/>
            <person name="Cai M."/>
            <person name="Wu X.L."/>
        </authorList>
    </citation>
    <scope>NUCLEOTIDE SEQUENCE [LARGE SCALE GENOMIC DNA]</scope>
    <source>
        <strain evidence="3">LMG 25793 / CGMCC 1.9160 / SL003B-26A1</strain>
    </source>
</reference>
<dbReference type="STRING" id="991905.SL003B_1242"/>
<dbReference type="RefSeq" id="WP_013651988.1">
    <property type="nucleotide sequence ID" value="NC_015259.1"/>
</dbReference>